<dbReference type="EMBL" id="HACG01006375">
    <property type="protein sequence ID" value="CEK53240.1"/>
    <property type="molecule type" value="Transcribed_RNA"/>
</dbReference>
<sequence>SCGFEFGPSHKCNFVMIFLDSCQRYEVCTVCTTIILVNGVPFLPTRTEIYEKT</sequence>
<name>A0A0B6YCM9_9EUPU</name>
<reference evidence="1" key="1">
    <citation type="submission" date="2014-12" db="EMBL/GenBank/DDBJ databases">
        <title>Insight into the proteome of Arion vulgaris.</title>
        <authorList>
            <person name="Aradska J."/>
            <person name="Bulat T."/>
            <person name="Smidak R."/>
            <person name="Sarate P."/>
            <person name="Gangsoo J."/>
            <person name="Sialana F."/>
            <person name="Bilban M."/>
            <person name="Lubec G."/>
        </authorList>
    </citation>
    <scope>NUCLEOTIDE SEQUENCE</scope>
    <source>
        <tissue evidence="1">Skin</tissue>
    </source>
</reference>
<proteinExistence type="predicted"/>
<accession>A0A0B6YCM9</accession>
<dbReference type="AlphaFoldDB" id="A0A0B6YCM9"/>
<organism evidence="1">
    <name type="scientific">Arion vulgaris</name>
    <dbReference type="NCBI Taxonomy" id="1028688"/>
    <lineage>
        <taxon>Eukaryota</taxon>
        <taxon>Metazoa</taxon>
        <taxon>Spiralia</taxon>
        <taxon>Lophotrochozoa</taxon>
        <taxon>Mollusca</taxon>
        <taxon>Gastropoda</taxon>
        <taxon>Heterobranchia</taxon>
        <taxon>Euthyneura</taxon>
        <taxon>Panpulmonata</taxon>
        <taxon>Eupulmonata</taxon>
        <taxon>Stylommatophora</taxon>
        <taxon>Helicina</taxon>
        <taxon>Arionoidea</taxon>
        <taxon>Arionidae</taxon>
        <taxon>Arion</taxon>
    </lineage>
</organism>
<gene>
    <name evidence="1" type="primary">ORF19552</name>
</gene>
<protein>
    <submittedName>
        <fullName evidence="1">Uncharacterized protein</fullName>
    </submittedName>
</protein>
<evidence type="ECO:0000313" key="1">
    <source>
        <dbReference type="EMBL" id="CEK53240.1"/>
    </source>
</evidence>
<feature type="non-terminal residue" evidence="1">
    <location>
        <position position="1"/>
    </location>
</feature>